<comment type="caution">
    <text evidence="5">The sequence shown here is derived from an EMBL/GenBank/DDBJ whole genome shotgun (WGS) entry which is preliminary data.</text>
</comment>
<dbReference type="SUPFAM" id="SSF48452">
    <property type="entry name" value="TPR-like"/>
    <property type="match status" value="2"/>
</dbReference>
<evidence type="ECO:0000256" key="4">
    <source>
        <dbReference type="SAM" id="Coils"/>
    </source>
</evidence>
<dbReference type="PROSITE" id="PS50005">
    <property type="entry name" value="TPR"/>
    <property type="match status" value="2"/>
</dbReference>
<evidence type="ECO:0000313" key="5">
    <source>
        <dbReference type="EMBL" id="MDV0443377.1"/>
    </source>
</evidence>
<keyword evidence="4" id="KW-0175">Coiled coil</keyword>
<feature type="repeat" description="TPR" evidence="3">
    <location>
        <begin position="38"/>
        <end position="71"/>
    </location>
</feature>
<dbReference type="Gene3D" id="1.25.40.10">
    <property type="entry name" value="Tetratricopeptide repeat domain"/>
    <property type="match status" value="3"/>
</dbReference>
<dbReference type="Pfam" id="PF14559">
    <property type="entry name" value="TPR_19"/>
    <property type="match status" value="1"/>
</dbReference>
<dbReference type="Proteomes" id="UP001283212">
    <property type="component" value="Unassembled WGS sequence"/>
</dbReference>
<dbReference type="PANTHER" id="PTHR44943:SF8">
    <property type="entry name" value="TPR REPEAT-CONTAINING PROTEIN MJ0263"/>
    <property type="match status" value="1"/>
</dbReference>
<evidence type="ECO:0000256" key="3">
    <source>
        <dbReference type="PROSITE-ProRule" id="PRU00339"/>
    </source>
</evidence>
<keyword evidence="6" id="KW-1185">Reference proteome</keyword>
<feature type="repeat" description="TPR" evidence="3">
    <location>
        <begin position="179"/>
        <end position="212"/>
    </location>
</feature>
<evidence type="ECO:0000313" key="6">
    <source>
        <dbReference type="Proteomes" id="UP001283212"/>
    </source>
</evidence>
<keyword evidence="2 3" id="KW-0802">TPR repeat</keyword>
<evidence type="ECO:0000256" key="2">
    <source>
        <dbReference type="ARBA" id="ARBA00022803"/>
    </source>
</evidence>
<dbReference type="RefSeq" id="WP_338095905.1">
    <property type="nucleotide sequence ID" value="NZ_JAWDKB010000003.1"/>
</dbReference>
<proteinExistence type="predicted"/>
<dbReference type="GO" id="GO:0006508">
    <property type="term" value="P:proteolysis"/>
    <property type="evidence" value="ECO:0007669"/>
    <property type="project" value="UniProtKB-KW"/>
</dbReference>
<dbReference type="EMBL" id="JAWDKB010000003">
    <property type="protein sequence ID" value="MDV0443377.1"/>
    <property type="molecule type" value="Genomic_DNA"/>
</dbReference>
<dbReference type="InterPro" id="IPR051685">
    <property type="entry name" value="Ycf3/AcsC/BcsC/TPR_MFPF"/>
</dbReference>
<dbReference type="InterPro" id="IPR019734">
    <property type="entry name" value="TPR_rpt"/>
</dbReference>
<keyword evidence="1" id="KW-0677">Repeat</keyword>
<dbReference type="PANTHER" id="PTHR44943">
    <property type="entry name" value="CELLULOSE SYNTHASE OPERON PROTEIN C"/>
    <property type="match status" value="1"/>
</dbReference>
<dbReference type="SMART" id="SM00028">
    <property type="entry name" value="TPR"/>
    <property type="match status" value="8"/>
</dbReference>
<protein>
    <submittedName>
        <fullName evidence="5">Beta-barrel assembly-enhancing protease</fullName>
        <ecNumber evidence="5">3.4.-.-</ecNumber>
    </submittedName>
</protein>
<dbReference type="AlphaFoldDB" id="A0AAE4ME73"/>
<gene>
    <name evidence="5" type="primary">bepA_2</name>
    <name evidence="5" type="ORF">McpCs1_07510</name>
</gene>
<reference evidence="5 6" key="1">
    <citation type="submission" date="2023-06" db="EMBL/GenBank/DDBJ databases">
        <title>Genome sequence of Methancorpusculaceae sp. Cs1.</title>
        <authorList>
            <person name="Protasov E."/>
            <person name="Platt K."/>
            <person name="Poehlein A."/>
            <person name="Daniel R."/>
            <person name="Brune A."/>
        </authorList>
    </citation>
    <scope>NUCLEOTIDE SEQUENCE [LARGE SCALE GENOMIC DNA]</scope>
    <source>
        <strain evidence="5 6">Cs1</strain>
    </source>
</reference>
<organism evidence="5 6">
    <name type="scientific">Methanorbis rubei</name>
    <dbReference type="NCBI Taxonomy" id="3028300"/>
    <lineage>
        <taxon>Archaea</taxon>
        <taxon>Methanobacteriati</taxon>
        <taxon>Methanobacteriota</taxon>
        <taxon>Stenosarchaea group</taxon>
        <taxon>Methanomicrobia</taxon>
        <taxon>Methanomicrobiales</taxon>
        <taxon>Methanocorpusculaceae</taxon>
        <taxon>Methanorbis</taxon>
    </lineage>
</organism>
<dbReference type="InterPro" id="IPR011990">
    <property type="entry name" value="TPR-like_helical_dom_sf"/>
</dbReference>
<feature type="coiled-coil region" evidence="4">
    <location>
        <begin position="149"/>
        <end position="176"/>
    </location>
</feature>
<dbReference type="Pfam" id="PF13432">
    <property type="entry name" value="TPR_16"/>
    <property type="match status" value="3"/>
</dbReference>
<sequence length="336" mass="37759">MSTPSVQTAEHLAADRKFCKAADAYRDLLTLEENSRNTGLWCDLGKMLIQDQQFYDAIDAFGTATDLEPENPKFMAELGDALAAVHQYEEAKLWFEKAAGLEDNIIYLIKAGDMLAYLGKYDEALVYYTLLSSKYPENADLLHRKGKILHHLKREADSMEAIVEEIRLRKEEIERSPTPVSYAKLAAAYKRISLWQEAAEMYAQAVTLDPANPGYHMFLGSANITNGNVREGVAEYEKAADLAHEDFPTLLRIADSATKFGQYDEAIRLYTRALAVRNINGDAWVGIAYALLMMKNATDAQAFFEMAKATGSMREIPWADKLHKSYKTEALDQAFP</sequence>
<dbReference type="GO" id="GO:0008233">
    <property type="term" value="F:peptidase activity"/>
    <property type="evidence" value="ECO:0007669"/>
    <property type="project" value="UniProtKB-KW"/>
</dbReference>
<keyword evidence="5" id="KW-0645">Protease</keyword>
<accession>A0AAE4ME73</accession>
<evidence type="ECO:0000256" key="1">
    <source>
        <dbReference type="ARBA" id="ARBA00022737"/>
    </source>
</evidence>
<name>A0AAE4ME73_9EURY</name>
<dbReference type="EC" id="3.4.-.-" evidence="5"/>
<keyword evidence="5" id="KW-0378">Hydrolase</keyword>